<keyword evidence="5" id="KW-0687">Ribonucleoprotein</keyword>
<comment type="caution">
    <text evidence="10">The sequence shown here is derived from an EMBL/GenBank/DDBJ whole genome shotgun (WGS) entry which is preliminary data.</text>
</comment>
<dbReference type="GO" id="GO:1990904">
    <property type="term" value="C:ribonucleoprotein complex"/>
    <property type="evidence" value="ECO:0007669"/>
    <property type="project" value="UniProtKB-KW"/>
</dbReference>
<gene>
    <name evidence="10" type="ORF">Fcan01_14768</name>
</gene>
<keyword evidence="6" id="KW-0863">Zinc-finger</keyword>
<keyword evidence="4" id="KW-0689">Ribosomal protein</keyword>
<keyword evidence="3 7" id="KW-0694">RNA-binding</keyword>
<protein>
    <submittedName>
        <fullName evidence="10">Nucleolysin TIA-1</fullName>
    </submittedName>
</protein>
<dbReference type="SMART" id="SM00360">
    <property type="entry name" value="RRM"/>
    <property type="match status" value="1"/>
</dbReference>
<evidence type="ECO:0000256" key="4">
    <source>
        <dbReference type="ARBA" id="ARBA00022980"/>
    </source>
</evidence>
<dbReference type="Proteomes" id="UP000198287">
    <property type="component" value="Unassembled WGS sequence"/>
</dbReference>
<accession>A0A226DZP7</accession>
<comment type="similarity">
    <text evidence="2">Belongs to the eukaryotic ribosomal protein P1/P2 family.</text>
</comment>
<dbReference type="GO" id="GO:0008270">
    <property type="term" value="F:zinc ion binding"/>
    <property type="evidence" value="ECO:0007669"/>
    <property type="project" value="UniProtKB-KW"/>
</dbReference>
<dbReference type="PROSITE" id="PS50157">
    <property type="entry name" value="ZINC_FINGER_C2H2_2"/>
    <property type="match status" value="1"/>
</dbReference>
<dbReference type="InterPro" id="IPR038716">
    <property type="entry name" value="P1/P2_N_sf"/>
</dbReference>
<dbReference type="InterPro" id="IPR035979">
    <property type="entry name" value="RBD_domain_sf"/>
</dbReference>
<dbReference type="STRING" id="158441.A0A226DZP7"/>
<keyword evidence="6" id="KW-0862">Zinc</keyword>
<name>A0A226DZP7_FOLCA</name>
<organism evidence="10 11">
    <name type="scientific">Folsomia candida</name>
    <name type="common">Springtail</name>
    <dbReference type="NCBI Taxonomy" id="158441"/>
    <lineage>
        <taxon>Eukaryota</taxon>
        <taxon>Metazoa</taxon>
        <taxon>Ecdysozoa</taxon>
        <taxon>Arthropoda</taxon>
        <taxon>Hexapoda</taxon>
        <taxon>Collembola</taxon>
        <taxon>Entomobryomorpha</taxon>
        <taxon>Isotomoidea</taxon>
        <taxon>Isotomidae</taxon>
        <taxon>Proisotominae</taxon>
        <taxon>Folsomia</taxon>
    </lineage>
</organism>
<proteinExistence type="inferred from homology"/>
<feature type="domain" description="RRM" evidence="8">
    <location>
        <begin position="453"/>
        <end position="524"/>
    </location>
</feature>
<evidence type="ECO:0000313" key="11">
    <source>
        <dbReference type="Proteomes" id="UP000198287"/>
    </source>
</evidence>
<evidence type="ECO:0000256" key="2">
    <source>
        <dbReference type="ARBA" id="ARBA00005436"/>
    </source>
</evidence>
<dbReference type="Gene3D" id="3.30.70.330">
    <property type="match status" value="1"/>
</dbReference>
<evidence type="ECO:0000256" key="7">
    <source>
        <dbReference type="PROSITE-ProRule" id="PRU00176"/>
    </source>
</evidence>
<evidence type="ECO:0000259" key="9">
    <source>
        <dbReference type="PROSITE" id="PS50157"/>
    </source>
</evidence>
<dbReference type="Gene3D" id="1.10.10.1410">
    <property type="match status" value="1"/>
</dbReference>
<comment type="function">
    <text evidence="1">Plays an important role in the elongation step of protein synthesis.</text>
</comment>
<reference evidence="10 11" key="1">
    <citation type="submission" date="2015-12" db="EMBL/GenBank/DDBJ databases">
        <title>The genome of Folsomia candida.</title>
        <authorList>
            <person name="Faddeeva A."/>
            <person name="Derks M.F."/>
            <person name="Anvar Y."/>
            <person name="Smit S."/>
            <person name="Van Straalen N."/>
            <person name="Roelofs D."/>
        </authorList>
    </citation>
    <scope>NUCLEOTIDE SEQUENCE [LARGE SCALE GENOMIC DNA]</scope>
    <source>
        <strain evidence="10 11">VU population</strain>
        <tissue evidence="10">Whole body</tissue>
    </source>
</reference>
<dbReference type="Pfam" id="PF00076">
    <property type="entry name" value="RRM_1"/>
    <property type="match status" value="1"/>
</dbReference>
<keyword evidence="6" id="KW-0479">Metal-binding</keyword>
<dbReference type="GO" id="GO:0005840">
    <property type="term" value="C:ribosome"/>
    <property type="evidence" value="ECO:0007669"/>
    <property type="project" value="UniProtKB-KW"/>
</dbReference>
<evidence type="ECO:0000256" key="3">
    <source>
        <dbReference type="ARBA" id="ARBA00022884"/>
    </source>
</evidence>
<dbReference type="PROSITE" id="PS50102">
    <property type="entry name" value="RRM"/>
    <property type="match status" value="1"/>
</dbReference>
<dbReference type="InterPro" id="IPR013087">
    <property type="entry name" value="Znf_C2H2_type"/>
</dbReference>
<evidence type="ECO:0000256" key="5">
    <source>
        <dbReference type="ARBA" id="ARBA00023274"/>
    </source>
</evidence>
<dbReference type="InterPro" id="IPR000504">
    <property type="entry name" value="RRM_dom"/>
</dbReference>
<feature type="domain" description="C2H2-type" evidence="9">
    <location>
        <begin position="387"/>
        <end position="414"/>
    </location>
</feature>
<keyword evidence="11" id="KW-1185">Reference proteome</keyword>
<dbReference type="OrthoDB" id="1227494at2759"/>
<dbReference type="SUPFAM" id="SSF54928">
    <property type="entry name" value="RNA-binding domain, RBD"/>
    <property type="match status" value="1"/>
</dbReference>
<evidence type="ECO:0000256" key="6">
    <source>
        <dbReference type="PROSITE-ProRule" id="PRU00042"/>
    </source>
</evidence>
<dbReference type="InterPro" id="IPR012677">
    <property type="entry name" value="Nucleotide-bd_a/b_plait_sf"/>
</dbReference>
<evidence type="ECO:0000259" key="8">
    <source>
        <dbReference type="PROSITE" id="PS50102"/>
    </source>
</evidence>
<dbReference type="GO" id="GO:0003723">
    <property type="term" value="F:RNA binding"/>
    <property type="evidence" value="ECO:0007669"/>
    <property type="project" value="UniProtKB-UniRule"/>
</dbReference>
<evidence type="ECO:0000313" key="10">
    <source>
        <dbReference type="EMBL" id="OXA50197.1"/>
    </source>
</evidence>
<dbReference type="EMBL" id="LNIX01000009">
    <property type="protein sequence ID" value="OXA50197.1"/>
    <property type="molecule type" value="Genomic_DNA"/>
</dbReference>
<sequence>MKYFVAYVMTLLQNKVSPTAEQISLLLKSLGTEVDLRRVNKVLSQFAGKSVDKVLHSVKSELDWCSEENGSALRSMMTIVRNYEEVISDKEDEIRTLQRANEYYIQMDRFRSNGGQYSRQNVNQENRVVSASATSCHPSTLVERPALAPIQMTTSKRVATSVSSDTPERKLAKQNTSLSEFQNIFHTSREKVNSDLEVDLGTYVFMSPQESVLNYVKLEKKHLKDNQLFHQIWVGRVRDFHQGCEVIDRNLYGYTSLENCQVAAYNILIQNRLAIHNPLDVRACSTWVDFRDGKFIRIDEVFVLNLISLHKYSSKQLKFYFKKCHEGLGTIKTEKSELLVTPHKLILEAALEPYLESFGGMTRHALPQVDMEAIPKSGLPRTTDEDRTCPKCGKLFVTVYNMKRHHENDCGHRVYISRFRNEAQPRTEVSKFSSFLPQPDFNTVAARTSCSNSTVFCAPVSSIVTEENLMNEFRKFGDILNLRREENHFVFIKFSNKDSATQSIVETHNKNLFEEVVKCSWARESHFND</sequence>
<evidence type="ECO:0000256" key="1">
    <source>
        <dbReference type="ARBA" id="ARBA00003362"/>
    </source>
</evidence>
<dbReference type="AlphaFoldDB" id="A0A226DZP7"/>